<dbReference type="Gene3D" id="3.90.180.10">
    <property type="entry name" value="Medium-chain alcohol dehydrogenases, catalytic domain"/>
    <property type="match status" value="1"/>
</dbReference>
<comment type="caution">
    <text evidence="6">The sequence shown here is derived from an EMBL/GenBank/DDBJ whole genome shotgun (WGS) entry which is preliminary data.</text>
</comment>
<dbReference type="Proteomes" id="UP000029585">
    <property type="component" value="Unassembled WGS sequence"/>
</dbReference>
<dbReference type="InterPro" id="IPR036291">
    <property type="entry name" value="NAD(P)-bd_dom_sf"/>
</dbReference>
<dbReference type="Pfam" id="PF00107">
    <property type="entry name" value="ADH_zinc_N"/>
    <property type="match status" value="1"/>
</dbReference>
<evidence type="ECO:0000313" key="7">
    <source>
        <dbReference type="Proteomes" id="UP000029585"/>
    </source>
</evidence>
<comment type="similarity">
    <text evidence="4">Belongs to the zinc-containing alcohol dehydrogenase family.</text>
</comment>
<evidence type="ECO:0000256" key="2">
    <source>
        <dbReference type="ARBA" id="ARBA00022833"/>
    </source>
</evidence>
<reference evidence="6 7" key="1">
    <citation type="submission" date="2011-08" db="EMBL/GenBank/DDBJ databases">
        <title>The Genome Sequence of Clostridium orbiscindens 1_3_50AFAA.</title>
        <authorList>
            <consortium name="The Broad Institute Genome Sequencing Platform"/>
            <person name="Earl A."/>
            <person name="Ward D."/>
            <person name="Feldgarden M."/>
            <person name="Gevers D."/>
            <person name="Daigneault M."/>
            <person name="Strauss J."/>
            <person name="Allen-Vercoe E."/>
            <person name="Young S.K."/>
            <person name="Zeng Q."/>
            <person name="Gargeya S."/>
            <person name="Fitzgerald M."/>
            <person name="Haas B."/>
            <person name="Abouelleil A."/>
            <person name="Alvarado L."/>
            <person name="Arachchi H.M."/>
            <person name="Berlin A."/>
            <person name="Brown A."/>
            <person name="Chapman S.B."/>
            <person name="Chen Z."/>
            <person name="Dunbar C."/>
            <person name="Freedman E."/>
            <person name="Gearin G."/>
            <person name="Gellesch M."/>
            <person name="Goldberg J."/>
            <person name="Griggs A."/>
            <person name="Gujja S."/>
            <person name="Heiman D."/>
            <person name="Howarth C."/>
            <person name="Larson L."/>
            <person name="Lui A."/>
            <person name="MacDonald P.J.P."/>
            <person name="Montmayeur A."/>
            <person name="Murphy C."/>
            <person name="Neiman D."/>
            <person name="Pearson M."/>
            <person name="Priest M."/>
            <person name="Roberts A."/>
            <person name="Saif S."/>
            <person name="Shea T."/>
            <person name="Shenoy N."/>
            <person name="Sisk P."/>
            <person name="Stolte C."/>
            <person name="Sykes S."/>
            <person name="Wortman J."/>
            <person name="Nusbaum C."/>
            <person name="Birren B."/>
        </authorList>
    </citation>
    <scope>NUCLEOTIDE SEQUENCE [LARGE SCALE GENOMIC DNA]</scope>
    <source>
        <strain evidence="6 7">1_3_50AFAA</strain>
    </source>
</reference>
<dbReference type="Pfam" id="PF08240">
    <property type="entry name" value="ADH_N"/>
    <property type="match status" value="1"/>
</dbReference>
<dbReference type="EMBL" id="ADLO01000005">
    <property type="protein sequence ID" value="KGF57427.1"/>
    <property type="molecule type" value="Genomic_DNA"/>
</dbReference>
<evidence type="ECO:0000256" key="3">
    <source>
        <dbReference type="ARBA" id="ARBA00023002"/>
    </source>
</evidence>
<dbReference type="PROSITE" id="PS00059">
    <property type="entry name" value="ADH_ZINC"/>
    <property type="match status" value="1"/>
</dbReference>
<evidence type="ECO:0000313" key="6">
    <source>
        <dbReference type="EMBL" id="KGF57427.1"/>
    </source>
</evidence>
<evidence type="ECO:0000259" key="5">
    <source>
        <dbReference type="SMART" id="SM00829"/>
    </source>
</evidence>
<dbReference type="GO" id="GO:0016491">
    <property type="term" value="F:oxidoreductase activity"/>
    <property type="evidence" value="ECO:0007669"/>
    <property type="project" value="UniProtKB-KW"/>
</dbReference>
<name>A0A096CRL7_FLAPL</name>
<dbReference type="Gene3D" id="3.40.50.720">
    <property type="entry name" value="NAD(P)-binding Rossmann-like Domain"/>
    <property type="match status" value="1"/>
</dbReference>
<accession>A0A096CRL7</accession>
<keyword evidence="1 4" id="KW-0479">Metal-binding</keyword>
<dbReference type="PATRIC" id="fig|742738.3.peg.164"/>
<dbReference type="SUPFAM" id="SSF50129">
    <property type="entry name" value="GroES-like"/>
    <property type="match status" value="1"/>
</dbReference>
<dbReference type="InterPro" id="IPR050129">
    <property type="entry name" value="Zn_alcohol_dh"/>
</dbReference>
<comment type="cofactor">
    <cofactor evidence="4">
        <name>Zn(2+)</name>
        <dbReference type="ChEBI" id="CHEBI:29105"/>
    </cofactor>
</comment>
<dbReference type="InterPro" id="IPR020843">
    <property type="entry name" value="ER"/>
</dbReference>
<proteinExistence type="inferred from homology"/>
<dbReference type="InterPro" id="IPR002328">
    <property type="entry name" value="ADH_Zn_CS"/>
</dbReference>
<dbReference type="GeneID" id="63975051"/>
<dbReference type="SUPFAM" id="SSF51735">
    <property type="entry name" value="NAD(P)-binding Rossmann-fold domains"/>
    <property type="match status" value="1"/>
</dbReference>
<dbReference type="HOGENOM" id="CLU_026673_11_0_9"/>
<dbReference type="InterPro" id="IPR013149">
    <property type="entry name" value="ADH-like_C"/>
</dbReference>
<protein>
    <recommendedName>
        <fullName evidence="5">Enoyl reductase (ER) domain-containing protein</fullName>
    </recommendedName>
</protein>
<dbReference type="PANTHER" id="PTHR43401:SF2">
    <property type="entry name" value="L-THREONINE 3-DEHYDROGENASE"/>
    <property type="match status" value="1"/>
</dbReference>
<evidence type="ECO:0000256" key="4">
    <source>
        <dbReference type="RuleBase" id="RU361277"/>
    </source>
</evidence>
<keyword evidence="3" id="KW-0560">Oxidoreductase</keyword>
<evidence type="ECO:0000256" key="1">
    <source>
        <dbReference type="ARBA" id="ARBA00022723"/>
    </source>
</evidence>
<dbReference type="CDD" id="cd08234">
    <property type="entry name" value="threonine_DH_like"/>
    <property type="match status" value="1"/>
</dbReference>
<dbReference type="InterPro" id="IPR013154">
    <property type="entry name" value="ADH-like_N"/>
</dbReference>
<dbReference type="GO" id="GO:0008270">
    <property type="term" value="F:zinc ion binding"/>
    <property type="evidence" value="ECO:0007669"/>
    <property type="project" value="InterPro"/>
</dbReference>
<gene>
    <name evidence="6" type="ORF">HMPREF9460_00155</name>
</gene>
<dbReference type="InterPro" id="IPR011032">
    <property type="entry name" value="GroES-like_sf"/>
</dbReference>
<dbReference type="eggNOG" id="COG1063">
    <property type="taxonomic scope" value="Bacteria"/>
</dbReference>
<sequence>MKAIQYTAPRQFAVVDLPKPEPGPHQVVIRVKACGICKTDLTIHDGSFLAKFPLVNGHEFAGVIDSVGSAVTEWKVGDRVTADNTELCGYCEPCRSDKPLYCENFNSHGCNMPGGFAEYVLINHDKVFALSDKLSFEEATFTEPTACAVHGVDRIAPRFGDSILMFGAGPTGIILAQLLRRAGAGRMVIADPHADKLDILRKYGFTDLVVMDKADPSKHTAEIKAIMPKGFDIVIDATGAASVFESCFHFVHMGSKIVAYGVCAADAKVPVSPYDIFSQEYTILGSFAQTHCFGRALEYLESGAVQVKELISHELPLEDYGKGLDYIVQKQARKVIIHP</sequence>
<keyword evidence="2 4" id="KW-0862">Zinc</keyword>
<dbReference type="RefSeq" id="WP_007494286.1">
    <property type="nucleotide sequence ID" value="NZ_KN174161.1"/>
</dbReference>
<organism evidence="6 7">
    <name type="scientific">Flavonifractor plautii 1_3_50AFAA</name>
    <dbReference type="NCBI Taxonomy" id="742738"/>
    <lineage>
        <taxon>Bacteria</taxon>
        <taxon>Bacillati</taxon>
        <taxon>Bacillota</taxon>
        <taxon>Clostridia</taxon>
        <taxon>Eubacteriales</taxon>
        <taxon>Oscillospiraceae</taxon>
        <taxon>Flavonifractor</taxon>
    </lineage>
</organism>
<feature type="domain" description="Enoyl reductase (ER)" evidence="5">
    <location>
        <begin position="7"/>
        <end position="337"/>
    </location>
</feature>
<dbReference type="PANTHER" id="PTHR43401">
    <property type="entry name" value="L-THREONINE 3-DEHYDROGENASE"/>
    <property type="match status" value="1"/>
</dbReference>
<dbReference type="SMART" id="SM00829">
    <property type="entry name" value="PKS_ER"/>
    <property type="match status" value="1"/>
</dbReference>
<keyword evidence="7" id="KW-1185">Reference proteome</keyword>
<dbReference type="AlphaFoldDB" id="A0A096CRL7"/>